<feature type="transmembrane region" description="Helical" evidence="1">
    <location>
        <begin position="180"/>
        <end position="197"/>
    </location>
</feature>
<feature type="domain" description="SGNH" evidence="3">
    <location>
        <begin position="478"/>
        <end position="700"/>
    </location>
</feature>
<feature type="transmembrane region" description="Helical" evidence="1">
    <location>
        <begin position="68"/>
        <end position="87"/>
    </location>
</feature>
<dbReference type="Pfam" id="PF01757">
    <property type="entry name" value="Acyl_transf_3"/>
    <property type="match status" value="1"/>
</dbReference>
<feature type="transmembrane region" description="Helical" evidence="1">
    <location>
        <begin position="397"/>
        <end position="418"/>
    </location>
</feature>
<name>A0ABW4FUQ9_9PSEU</name>
<keyword evidence="4" id="KW-0012">Acyltransferase</keyword>
<evidence type="ECO:0000256" key="1">
    <source>
        <dbReference type="SAM" id="Phobius"/>
    </source>
</evidence>
<dbReference type="Proteomes" id="UP001597145">
    <property type="component" value="Unassembled WGS sequence"/>
</dbReference>
<comment type="caution">
    <text evidence="4">The sequence shown here is derived from an EMBL/GenBank/DDBJ whole genome shotgun (WGS) entry which is preliminary data.</text>
</comment>
<dbReference type="PANTHER" id="PTHR23028:SF53">
    <property type="entry name" value="ACYL_TRANSF_3 DOMAIN-CONTAINING PROTEIN"/>
    <property type="match status" value="1"/>
</dbReference>
<keyword evidence="4" id="KW-0808">Transferase</keyword>
<organism evidence="4 5">
    <name type="scientific">Pseudonocardia aurantiaca</name>
    <dbReference type="NCBI Taxonomy" id="75290"/>
    <lineage>
        <taxon>Bacteria</taxon>
        <taxon>Bacillati</taxon>
        <taxon>Actinomycetota</taxon>
        <taxon>Actinomycetes</taxon>
        <taxon>Pseudonocardiales</taxon>
        <taxon>Pseudonocardiaceae</taxon>
        <taxon>Pseudonocardia</taxon>
    </lineage>
</organism>
<dbReference type="Pfam" id="PF19040">
    <property type="entry name" value="SGNH"/>
    <property type="match status" value="1"/>
</dbReference>
<dbReference type="GO" id="GO:0016746">
    <property type="term" value="F:acyltransferase activity"/>
    <property type="evidence" value="ECO:0007669"/>
    <property type="project" value="UniProtKB-KW"/>
</dbReference>
<accession>A0ABW4FUQ9</accession>
<feature type="transmembrane region" description="Helical" evidence="1">
    <location>
        <begin position="108"/>
        <end position="127"/>
    </location>
</feature>
<dbReference type="PANTHER" id="PTHR23028">
    <property type="entry name" value="ACETYLTRANSFERASE"/>
    <property type="match status" value="1"/>
</dbReference>
<evidence type="ECO:0000313" key="5">
    <source>
        <dbReference type="Proteomes" id="UP001597145"/>
    </source>
</evidence>
<feature type="transmembrane region" description="Helical" evidence="1">
    <location>
        <begin position="359"/>
        <end position="377"/>
    </location>
</feature>
<dbReference type="EC" id="2.3.1.-" evidence="4"/>
<keyword evidence="1" id="KW-0472">Membrane</keyword>
<sequence length="707" mass="75536">MSATTDTAARGTDVAEKSPGIHYYIAPPPLPRPTTRGSFRRDIQGMRAIAVLAVVLSHAGVAGLTGGYVGVDVFFVISGYLITDHLLRELDATGRIRFGRFYARRIRRLLPAAVTVVVVTGVFTYLFESSLAARNLARDALWAAANAMNIKLAVDGTDYFASESAPSVLQHFWSLAVEEQFYLVWPLLLLLCGVLLARRRGTPGYSRRGVGAGLGLVLVVSLALSIWQTGVAQSWAYFGSHTRAWELAAGALVAFALPVLRRIPAVLGHSLSWLGLVMIVAAVLTFTEETPFPGYAALVPVLGSVLVVAGGSVATPGGAERLLGLRPFQAVGAVSYSWYLWHWPVLVLMPAALGWEPTTLNNLFVVVIALLISIITYTNVENPLRTARWVAATGRGLLLGLTLTVTLALTATAALVALPPVIGAGVPIDIRPGDVTVVRDSLGFRAVPVNLTPPVEQAPDDVPASRGNQCHLQLLEDQVRQPCDYGDPTGARSMVLFGDSHADAWLPAIEQIAGGNGYRLFSRTKAACPAVDIVVRDGDLGREYTECETWRRQVMAEIATIDPAVVVMSGSAGVGNQSAADWARATTTTVSALAEQGIRVVYIVDTPRRGGDQPGPDCVAAHLDDVSNCITPLAEAQPFRGISTAISTAVARSGGVIIDPTSWFCADDQCPSVIGNYLVYRDQSHVTASYMRFLAPELEQLLPLDAR</sequence>
<feature type="transmembrane region" description="Helical" evidence="1">
    <location>
        <begin position="267"/>
        <end position="286"/>
    </location>
</feature>
<keyword evidence="5" id="KW-1185">Reference proteome</keyword>
<dbReference type="InterPro" id="IPR002656">
    <property type="entry name" value="Acyl_transf_3_dom"/>
</dbReference>
<dbReference type="RefSeq" id="WP_343984774.1">
    <property type="nucleotide sequence ID" value="NZ_BAAAJG010000025.1"/>
</dbReference>
<keyword evidence="1" id="KW-1133">Transmembrane helix</keyword>
<feature type="transmembrane region" description="Helical" evidence="1">
    <location>
        <begin position="336"/>
        <end position="353"/>
    </location>
</feature>
<dbReference type="EMBL" id="JBHUCP010000033">
    <property type="protein sequence ID" value="MFD1534235.1"/>
    <property type="molecule type" value="Genomic_DNA"/>
</dbReference>
<evidence type="ECO:0000259" key="2">
    <source>
        <dbReference type="Pfam" id="PF01757"/>
    </source>
</evidence>
<feature type="transmembrane region" description="Helical" evidence="1">
    <location>
        <begin position="45"/>
        <end position="62"/>
    </location>
</feature>
<dbReference type="InterPro" id="IPR050879">
    <property type="entry name" value="Acyltransferase_3"/>
</dbReference>
<feature type="transmembrane region" description="Helical" evidence="1">
    <location>
        <begin position="292"/>
        <end position="315"/>
    </location>
</feature>
<evidence type="ECO:0000313" key="4">
    <source>
        <dbReference type="EMBL" id="MFD1534235.1"/>
    </source>
</evidence>
<protein>
    <submittedName>
        <fullName evidence="4">Acyltransferase family protein</fullName>
        <ecNumber evidence="4">2.3.1.-</ecNumber>
    </submittedName>
</protein>
<reference evidence="5" key="1">
    <citation type="journal article" date="2019" name="Int. J. Syst. Evol. Microbiol.">
        <title>The Global Catalogue of Microorganisms (GCM) 10K type strain sequencing project: providing services to taxonomists for standard genome sequencing and annotation.</title>
        <authorList>
            <consortium name="The Broad Institute Genomics Platform"/>
            <consortium name="The Broad Institute Genome Sequencing Center for Infectious Disease"/>
            <person name="Wu L."/>
            <person name="Ma J."/>
        </authorList>
    </citation>
    <scope>NUCLEOTIDE SEQUENCE [LARGE SCALE GENOMIC DNA]</scope>
    <source>
        <strain evidence="5">JCM 12165</strain>
    </source>
</reference>
<feature type="transmembrane region" description="Helical" evidence="1">
    <location>
        <begin position="242"/>
        <end position="260"/>
    </location>
</feature>
<feature type="domain" description="Acyltransferase 3" evidence="2">
    <location>
        <begin position="42"/>
        <end position="377"/>
    </location>
</feature>
<evidence type="ECO:0000259" key="3">
    <source>
        <dbReference type="Pfam" id="PF19040"/>
    </source>
</evidence>
<keyword evidence="1" id="KW-0812">Transmembrane</keyword>
<feature type="transmembrane region" description="Helical" evidence="1">
    <location>
        <begin position="209"/>
        <end position="230"/>
    </location>
</feature>
<gene>
    <name evidence="4" type="ORF">ACFSCY_32950</name>
</gene>
<dbReference type="InterPro" id="IPR043968">
    <property type="entry name" value="SGNH"/>
</dbReference>
<proteinExistence type="predicted"/>